<dbReference type="Gene3D" id="3.40.190.10">
    <property type="entry name" value="Periplasmic binding protein-like II"/>
    <property type="match status" value="2"/>
</dbReference>
<dbReference type="EMBL" id="CP118246">
    <property type="protein sequence ID" value="WDR03060.1"/>
    <property type="molecule type" value="Genomic_DNA"/>
</dbReference>
<evidence type="ECO:0000313" key="3">
    <source>
        <dbReference type="EMBL" id="WDR03060.1"/>
    </source>
</evidence>
<dbReference type="Proteomes" id="UP001220530">
    <property type="component" value="Chromosome"/>
</dbReference>
<evidence type="ECO:0000313" key="4">
    <source>
        <dbReference type="Proteomes" id="UP001220530"/>
    </source>
</evidence>
<protein>
    <submittedName>
        <fullName evidence="3">ABC transporter substrate-binding protein</fullName>
    </submittedName>
</protein>
<accession>A0ABY7YQ87</accession>
<keyword evidence="1" id="KW-0732">Signal</keyword>
<evidence type="ECO:0000256" key="1">
    <source>
        <dbReference type="SAM" id="SignalP"/>
    </source>
</evidence>
<reference evidence="3 4" key="1">
    <citation type="submission" date="2023-02" db="EMBL/GenBank/DDBJ databases">
        <title>Devosia algicola sp. nov., isolated from the phycosphere of marine algae.</title>
        <authorList>
            <person name="Kim J.M."/>
            <person name="Lee J.K."/>
            <person name="Choi B.J."/>
            <person name="Bayburt H."/>
            <person name="Jeon C.O."/>
        </authorList>
    </citation>
    <scope>NUCLEOTIDE SEQUENCE [LARGE SCALE GENOMIC DNA]</scope>
    <source>
        <strain evidence="3 4">G20-9</strain>
    </source>
</reference>
<dbReference type="SUPFAM" id="SSF53850">
    <property type="entry name" value="Periplasmic binding protein-like II"/>
    <property type="match status" value="1"/>
</dbReference>
<dbReference type="Pfam" id="PF09084">
    <property type="entry name" value="NMT1"/>
    <property type="match status" value="1"/>
</dbReference>
<name>A0ABY7YQ87_9HYPH</name>
<dbReference type="InterPro" id="IPR015168">
    <property type="entry name" value="SsuA/THI5"/>
</dbReference>
<keyword evidence="4" id="KW-1185">Reference proteome</keyword>
<dbReference type="RefSeq" id="WP_282219462.1">
    <property type="nucleotide sequence ID" value="NZ_CP118246.1"/>
</dbReference>
<proteinExistence type="predicted"/>
<feature type="domain" description="SsuA/THI5-like" evidence="2">
    <location>
        <begin position="67"/>
        <end position="143"/>
    </location>
</feature>
<feature type="chain" id="PRO_5047313114" evidence="1">
    <location>
        <begin position="24"/>
        <end position="179"/>
    </location>
</feature>
<feature type="signal peptide" evidence="1">
    <location>
        <begin position="1"/>
        <end position="23"/>
    </location>
</feature>
<organism evidence="3 4">
    <name type="scientific">Devosia algicola</name>
    <dbReference type="NCBI Taxonomy" id="3026418"/>
    <lineage>
        <taxon>Bacteria</taxon>
        <taxon>Pseudomonadati</taxon>
        <taxon>Pseudomonadota</taxon>
        <taxon>Alphaproteobacteria</taxon>
        <taxon>Hyphomicrobiales</taxon>
        <taxon>Devosiaceae</taxon>
        <taxon>Devosia</taxon>
    </lineage>
</organism>
<gene>
    <name evidence="3" type="ORF">PSQ19_02310</name>
</gene>
<evidence type="ECO:0000259" key="2">
    <source>
        <dbReference type="Pfam" id="PF09084"/>
    </source>
</evidence>
<sequence length="179" mass="18910">MRHIGGLLLVGLALAVGGITAQAQDNQVDTTVIVGAQESGTVQWELQTIKTLALDKKHHVKIVVRPLADSRAGQIALLTGTVDVILSDFVWVSVQREQGNLVTMVPHSLAVGGLMVPKGSTITTVADLKGGTVGVAGGPVDKSLGHPASLLQSYHRPCPRRRCQRQLWCATADQRASAL</sequence>